<gene>
    <name evidence="1" type="ORF">OSTQU699_LOCUS7633</name>
</gene>
<dbReference type="AlphaFoldDB" id="A0A8S1J9X6"/>
<keyword evidence="2" id="KW-1185">Reference proteome</keyword>
<accession>A0A8S1J9X6</accession>
<proteinExistence type="predicted"/>
<reference evidence="1" key="1">
    <citation type="submission" date="2020-12" db="EMBL/GenBank/DDBJ databases">
        <authorList>
            <person name="Iha C."/>
        </authorList>
    </citation>
    <scope>NUCLEOTIDE SEQUENCE</scope>
</reference>
<name>A0A8S1J9X6_9CHLO</name>
<evidence type="ECO:0000313" key="2">
    <source>
        <dbReference type="Proteomes" id="UP000708148"/>
    </source>
</evidence>
<dbReference type="EMBL" id="CAJHUC010001765">
    <property type="protein sequence ID" value="CAD7702276.1"/>
    <property type="molecule type" value="Genomic_DNA"/>
</dbReference>
<dbReference type="Proteomes" id="UP000708148">
    <property type="component" value="Unassembled WGS sequence"/>
</dbReference>
<comment type="caution">
    <text evidence="1">The sequence shown here is derived from an EMBL/GenBank/DDBJ whole genome shotgun (WGS) entry which is preliminary data.</text>
</comment>
<organism evidence="1 2">
    <name type="scientific">Ostreobium quekettii</name>
    <dbReference type="NCBI Taxonomy" id="121088"/>
    <lineage>
        <taxon>Eukaryota</taxon>
        <taxon>Viridiplantae</taxon>
        <taxon>Chlorophyta</taxon>
        <taxon>core chlorophytes</taxon>
        <taxon>Ulvophyceae</taxon>
        <taxon>TCBD clade</taxon>
        <taxon>Bryopsidales</taxon>
        <taxon>Ostreobineae</taxon>
        <taxon>Ostreobiaceae</taxon>
        <taxon>Ostreobium</taxon>
    </lineage>
</organism>
<protein>
    <submittedName>
        <fullName evidence="1">Uncharacterized protein</fullName>
    </submittedName>
</protein>
<sequence length="99" mass="10670">MSLRVWSCTLSKNGNLIHPSVMSQGIAKDCSYQLLHIAIDRVNHPQDRASGNLTLKTASFKVMAFLPYPAVPTSLLGISVEKSVQVPCGALLSLHPAVK</sequence>
<evidence type="ECO:0000313" key="1">
    <source>
        <dbReference type="EMBL" id="CAD7702276.1"/>
    </source>
</evidence>